<protein>
    <submittedName>
        <fullName evidence="2">Uncharacterized protein</fullName>
    </submittedName>
</protein>
<feature type="region of interest" description="Disordered" evidence="1">
    <location>
        <begin position="49"/>
        <end position="73"/>
    </location>
</feature>
<evidence type="ECO:0000313" key="2">
    <source>
        <dbReference type="EMBL" id="KDP37869.1"/>
    </source>
</evidence>
<dbReference type="Proteomes" id="UP000027138">
    <property type="component" value="Unassembled WGS sequence"/>
</dbReference>
<evidence type="ECO:0000313" key="3">
    <source>
        <dbReference type="Proteomes" id="UP000027138"/>
    </source>
</evidence>
<name>A0A067L187_JATCU</name>
<accession>A0A067L187</accession>
<proteinExistence type="predicted"/>
<organism evidence="2 3">
    <name type="scientific">Jatropha curcas</name>
    <name type="common">Barbados nut</name>
    <dbReference type="NCBI Taxonomy" id="180498"/>
    <lineage>
        <taxon>Eukaryota</taxon>
        <taxon>Viridiplantae</taxon>
        <taxon>Streptophyta</taxon>
        <taxon>Embryophyta</taxon>
        <taxon>Tracheophyta</taxon>
        <taxon>Spermatophyta</taxon>
        <taxon>Magnoliopsida</taxon>
        <taxon>eudicotyledons</taxon>
        <taxon>Gunneridae</taxon>
        <taxon>Pentapetalae</taxon>
        <taxon>rosids</taxon>
        <taxon>fabids</taxon>
        <taxon>Malpighiales</taxon>
        <taxon>Euphorbiaceae</taxon>
        <taxon>Crotonoideae</taxon>
        <taxon>Jatropheae</taxon>
        <taxon>Jatropha</taxon>
    </lineage>
</organism>
<keyword evidence="3" id="KW-1185">Reference proteome</keyword>
<reference evidence="2 3" key="1">
    <citation type="journal article" date="2014" name="PLoS ONE">
        <title>Global Analysis of Gene Expression Profiles in Physic Nut (Jatropha curcas L.) Seedlings Exposed to Salt Stress.</title>
        <authorList>
            <person name="Zhang L."/>
            <person name="Zhang C."/>
            <person name="Wu P."/>
            <person name="Chen Y."/>
            <person name="Li M."/>
            <person name="Jiang H."/>
            <person name="Wu G."/>
        </authorList>
    </citation>
    <scope>NUCLEOTIDE SEQUENCE [LARGE SCALE GENOMIC DNA]</scope>
    <source>
        <strain evidence="3">cv. GZQX0401</strain>
        <tissue evidence="2">Young leaves</tissue>
    </source>
</reference>
<gene>
    <name evidence="2" type="ORF">JCGZ_06021</name>
</gene>
<sequence>MSSYTGHIGDSSREFVLDVSSRLHHLYEAAHLKFAVASLLDEHIFRTSMAPPASRGQRTQHSERVGHGARHNQ</sequence>
<dbReference type="AlphaFoldDB" id="A0A067L187"/>
<dbReference type="EMBL" id="KK914376">
    <property type="protein sequence ID" value="KDP37869.1"/>
    <property type="molecule type" value="Genomic_DNA"/>
</dbReference>
<evidence type="ECO:0000256" key="1">
    <source>
        <dbReference type="SAM" id="MobiDB-lite"/>
    </source>
</evidence>